<name>A0A7D5I4L5_9EURY</name>
<organism evidence="2 3">
    <name type="scientific">Methanolobus zinderi</name>
    <dbReference type="NCBI Taxonomy" id="536044"/>
    <lineage>
        <taxon>Archaea</taxon>
        <taxon>Methanobacteriati</taxon>
        <taxon>Methanobacteriota</taxon>
        <taxon>Stenosarchaea group</taxon>
        <taxon>Methanomicrobia</taxon>
        <taxon>Methanosarcinales</taxon>
        <taxon>Methanosarcinaceae</taxon>
        <taxon>Methanolobus</taxon>
    </lineage>
</organism>
<dbReference type="GO" id="GO:0005524">
    <property type="term" value="F:ATP binding"/>
    <property type="evidence" value="ECO:0007669"/>
    <property type="project" value="UniProtKB-KW"/>
</dbReference>
<dbReference type="InterPro" id="IPR050742">
    <property type="entry name" value="Helicase_Restrict-Modif_Enz"/>
</dbReference>
<dbReference type="InterPro" id="IPR006935">
    <property type="entry name" value="Helicase/UvrB_N"/>
</dbReference>
<reference evidence="2 3" key="1">
    <citation type="submission" date="2020-06" db="EMBL/GenBank/DDBJ databases">
        <title>Methanolobus halotolerans sp. nov., isolated from a saline lake Tus in Siberia.</title>
        <authorList>
            <person name="Shen Y."/>
            <person name="Chen S.-C."/>
            <person name="Lai M.-C."/>
            <person name="Huang H.-H."/>
            <person name="Chiu H.-H."/>
            <person name="Tang S.-L."/>
            <person name="Rogozin D.Y."/>
            <person name="Degermendzhy A.G."/>
        </authorList>
    </citation>
    <scope>NUCLEOTIDE SEQUENCE [LARGE SCALE GENOMIC DNA]</scope>
    <source>
        <strain evidence="2 3">DSM 21339</strain>
    </source>
</reference>
<evidence type="ECO:0000259" key="1">
    <source>
        <dbReference type="PROSITE" id="PS51192"/>
    </source>
</evidence>
<dbReference type="Gene3D" id="3.90.1570.30">
    <property type="match status" value="1"/>
</dbReference>
<dbReference type="GeneID" id="55821635"/>
<dbReference type="SUPFAM" id="SSF52540">
    <property type="entry name" value="P-loop containing nucleoside triphosphate hydrolases"/>
    <property type="match status" value="1"/>
</dbReference>
<dbReference type="OrthoDB" id="11644at2157"/>
<dbReference type="RefSeq" id="WP_176965264.1">
    <property type="nucleotide sequence ID" value="NZ_CP058215.1"/>
</dbReference>
<protein>
    <submittedName>
        <fullName evidence="2">DEAD/DEAH box helicase family protein</fullName>
    </submittedName>
</protein>
<dbReference type="InterPro" id="IPR027417">
    <property type="entry name" value="P-loop_NTPase"/>
</dbReference>
<dbReference type="AlphaFoldDB" id="A0A7D5I4L5"/>
<dbReference type="EMBL" id="CP058215">
    <property type="protein sequence ID" value="QLC50208.1"/>
    <property type="molecule type" value="Genomic_DNA"/>
</dbReference>
<accession>A0A7D5I4L5</accession>
<dbReference type="InterPro" id="IPR007409">
    <property type="entry name" value="Restrct_endonuc_type1_HsdR_N"/>
</dbReference>
<keyword evidence="2" id="KW-0067">ATP-binding</keyword>
<dbReference type="InterPro" id="IPR013670">
    <property type="entry name" value="EcoEI_R_C_dom"/>
</dbReference>
<dbReference type="PANTHER" id="PTHR47396">
    <property type="entry name" value="TYPE I RESTRICTION ENZYME ECOKI R PROTEIN"/>
    <property type="match status" value="1"/>
</dbReference>
<dbReference type="GO" id="GO:0009035">
    <property type="term" value="F:type I site-specific deoxyribonuclease activity"/>
    <property type="evidence" value="ECO:0007669"/>
    <property type="project" value="UniProtKB-EC"/>
</dbReference>
<dbReference type="REBASE" id="407546">
    <property type="entry name" value="Mzi21339ORF8110P"/>
</dbReference>
<keyword evidence="2" id="KW-0347">Helicase</keyword>
<dbReference type="SMART" id="SM00487">
    <property type="entry name" value="DEXDc"/>
    <property type="match status" value="1"/>
</dbReference>
<evidence type="ECO:0000313" key="3">
    <source>
        <dbReference type="Proteomes" id="UP000509594"/>
    </source>
</evidence>
<feature type="domain" description="Helicase ATP-binding" evidence="1">
    <location>
        <begin position="178"/>
        <end position="338"/>
    </location>
</feature>
<keyword evidence="2" id="KW-0547">Nucleotide-binding</keyword>
<dbReference type="CDD" id="cd18799">
    <property type="entry name" value="SF2_C_EcoAI-like"/>
    <property type="match status" value="1"/>
</dbReference>
<dbReference type="Proteomes" id="UP000509594">
    <property type="component" value="Chromosome"/>
</dbReference>
<proteinExistence type="predicted"/>
<dbReference type="KEGG" id="mzi:HWN40_08130"/>
<dbReference type="GO" id="GO:0009307">
    <property type="term" value="P:DNA restriction-modification system"/>
    <property type="evidence" value="ECO:0007669"/>
    <property type="project" value="UniProtKB-KW"/>
</dbReference>
<dbReference type="GO" id="GO:0005829">
    <property type="term" value="C:cytosol"/>
    <property type="evidence" value="ECO:0007669"/>
    <property type="project" value="TreeGrafter"/>
</dbReference>
<dbReference type="Pfam" id="PF08463">
    <property type="entry name" value="EcoEI_R_C"/>
    <property type="match status" value="1"/>
</dbReference>
<keyword evidence="2" id="KW-0378">Hydrolase</keyword>
<evidence type="ECO:0000313" key="2">
    <source>
        <dbReference type="EMBL" id="QLC50208.1"/>
    </source>
</evidence>
<dbReference type="Pfam" id="PF04313">
    <property type="entry name" value="HSDR_N"/>
    <property type="match status" value="1"/>
</dbReference>
<dbReference type="CDD" id="cd18032">
    <property type="entry name" value="DEXHc_RE_I_III_res"/>
    <property type="match status" value="1"/>
</dbReference>
<dbReference type="PROSITE" id="PS51192">
    <property type="entry name" value="HELICASE_ATP_BIND_1"/>
    <property type="match status" value="1"/>
</dbReference>
<dbReference type="Pfam" id="PF04851">
    <property type="entry name" value="ResIII"/>
    <property type="match status" value="1"/>
</dbReference>
<keyword evidence="3" id="KW-1185">Reference proteome</keyword>
<dbReference type="GO" id="GO:0004386">
    <property type="term" value="F:helicase activity"/>
    <property type="evidence" value="ECO:0007669"/>
    <property type="project" value="UniProtKB-KW"/>
</dbReference>
<dbReference type="PANTHER" id="PTHR47396:SF1">
    <property type="entry name" value="ATP-DEPENDENT HELICASE IRC3-RELATED"/>
    <property type="match status" value="1"/>
</dbReference>
<dbReference type="InterPro" id="IPR014001">
    <property type="entry name" value="Helicase_ATP-bd"/>
</dbReference>
<sequence length="946" mass="110028">MLNLNELQTRIQKIDALLKEYGWDVSDRSKVIDEVDTKQSDFQKQLYKQVTETRRNDLESKYADYLLLDSLGKPLAIIEAKRTLKDPVLGQKQAEEYADDIKTQTGKDVFIYLSNGYEIWFWDRERYPVRQIKGFHSQKDLENMDYQIQHGQIEHDIEINRSIVDRQKSVEVAKRVVEHIHKGHRKALIVMATGTGKTRVSMAIIDQLMREGRVQNALFLTDRKALRKQAFDDGFMKYFPDESKGKILSGNYDSNKRLYVSTIQTFQEIYNQKDSNGVYRISPGEFDLIFSDEAHRSIYSKWKGIFTYLDAIQIGLTATPADLVDRDTFRFFECDDGSPTALYSYEEAVNDGVLCDFRKNVSGARTYFQIKGIRPDDLTESERDELIQKGIDPDAIDFEGTELEKKVALKGTSEAIVREFMENCLTDQSGTMPAKTIFFAISKLHAKRIWEAFERLYPEYKGKLAKMIISEDSRALNSIEDFKTKPFPRVAISVDMMDTGIDVPEVCNLVFAKPVFSKIKFWQMLGRGTRADAACKHREWLPEGRKEYFKVFDFWNNFEYWDMNPEGVKNESPEAITNRIFLFKLKQLNELQSRGNDELAEKVKESLIEDVKTLPQDSVTVREHLQDVEKALSPKLWDNVGLDPIDFLQKNIMPLMKFKPGVNLKEATFALKCEKLAFAVLQNNTNEIERLKESIAGMVERLPRTLDRVRENETFIDEILSHAFWNEVSYEDAKRMVDEIAPLMPYMSREPRDTIVIDMSDKIAERKQWVINEDEAEYVTTYRENVENWIKELAETHPVVHKIKNDEIITESDLQQLEDTLFNSELTLNESRLKQIYHRQNTDLVELIKHILGLYDFPSPEETIKDAFQTFIIENNKHYTADQLNFIRTLQTVFLRKKHIEFSTLWNAPFTNFGTTAPMPMFSQEELNAFIDICNGVEREIFGSEA</sequence>
<dbReference type="GO" id="GO:0003677">
    <property type="term" value="F:DNA binding"/>
    <property type="evidence" value="ECO:0007669"/>
    <property type="project" value="UniProtKB-KW"/>
</dbReference>
<gene>
    <name evidence="2" type="ORF">HWN40_08130</name>
</gene>
<dbReference type="Gene3D" id="3.40.50.300">
    <property type="entry name" value="P-loop containing nucleotide triphosphate hydrolases"/>
    <property type="match status" value="2"/>
</dbReference>